<evidence type="ECO:0000313" key="8">
    <source>
        <dbReference type="Proteomes" id="UP000274920"/>
    </source>
</evidence>
<dbReference type="RefSeq" id="WP_125130020.1">
    <property type="nucleotide sequence ID" value="NZ_RHJS01000002.1"/>
</dbReference>
<keyword evidence="2" id="KW-1003">Cell membrane</keyword>
<evidence type="ECO:0000256" key="5">
    <source>
        <dbReference type="ARBA" id="ARBA00023136"/>
    </source>
</evidence>
<keyword evidence="3 6" id="KW-0812">Transmembrane</keyword>
<evidence type="ECO:0000256" key="6">
    <source>
        <dbReference type="SAM" id="Phobius"/>
    </source>
</evidence>
<evidence type="ECO:0000256" key="3">
    <source>
        <dbReference type="ARBA" id="ARBA00022692"/>
    </source>
</evidence>
<keyword evidence="5 6" id="KW-0472">Membrane</keyword>
<evidence type="ECO:0000256" key="4">
    <source>
        <dbReference type="ARBA" id="ARBA00022989"/>
    </source>
</evidence>
<evidence type="ECO:0000256" key="2">
    <source>
        <dbReference type="ARBA" id="ARBA00022475"/>
    </source>
</evidence>
<comment type="subcellular location">
    <subcellularLocation>
        <location evidence="1">Cell membrane</location>
        <topology evidence="1">Multi-pass membrane protein</topology>
    </subcellularLocation>
</comment>
<gene>
    <name evidence="7" type="ORF">EBB54_28460</name>
</gene>
<protein>
    <submittedName>
        <fullName evidence="7">CidA/LrgA family protein</fullName>
    </submittedName>
</protein>
<keyword evidence="4 6" id="KW-1133">Transmembrane helix</keyword>
<dbReference type="Proteomes" id="UP000274920">
    <property type="component" value="Unassembled WGS sequence"/>
</dbReference>
<dbReference type="InterPro" id="IPR005538">
    <property type="entry name" value="LrgA/CidA"/>
</dbReference>
<dbReference type="PANTHER" id="PTHR33931:SF5">
    <property type="entry name" value="UPF0299 MEMBRANE PROTEIN YOHJ"/>
    <property type="match status" value="1"/>
</dbReference>
<feature type="transmembrane region" description="Helical" evidence="6">
    <location>
        <begin position="30"/>
        <end position="47"/>
    </location>
</feature>
<sequence length="116" mass="12972">MKYIRQFGIILSVTCAGELLKYLIPLPIPASIYGLVLLFGLLFFKVIRLDQVKDAGEFLIEIMPLMFIPPAAGLLVSWEQMRGMLAPLCVIIPVTTCLVMFATGKVTDFMLKHKEP</sequence>
<reference evidence="7" key="1">
    <citation type="submission" date="2018-10" db="EMBL/GenBank/DDBJ databases">
        <title>Schaedlerella arabinophila gen. nov. sp. nov., isolated from the mouse intestinal tract and comparative analysis with the genome of the closely related altered Schaedler flora strain ASF502.</title>
        <authorList>
            <person name="Miyake S."/>
            <person name="Soh M."/>
            <person name="Seedorf H."/>
        </authorList>
    </citation>
    <scope>NUCLEOTIDE SEQUENCE [LARGE SCALE GENOMIC DNA]</scope>
    <source>
        <strain evidence="7">DSM 106076</strain>
    </source>
</reference>
<organism evidence="7 8">
    <name type="scientific">Schaedlerella arabinosiphila</name>
    <dbReference type="NCBI Taxonomy" id="2044587"/>
    <lineage>
        <taxon>Bacteria</taxon>
        <taxon>Bacillati</taxon>
        <taxon>Bacillota</taxon>
        <taxon>Clostridia</taxon>
        <taxon>Lachnospirales</taxon>
        <taxon>Lachnospiraceae</taxon>
        <taxon>Schaedlerella</taxon>
    </lineage>
</organism>
<name>A0A3R8RAL6_9FIRM</name>
<feature type="transmembrane region" description="Helical" evidence="6">
    <location>
        <begin position="84"/>
        <end position="104"/>
    </location>
</feature>
<dbReference type="Pfam" id="PF03788">
    <property type="entry name" value="LrgA"/>
    <property type="match status" value="1"/>
</dbReference>
<evidence type="ECO:0000256" key="1">
    <source>
        <dbReference type="ARBA" id="ARBA00004651"/>
    </source>
</evidence>
<dbReference type="PANTHER" id="PTHR33931">
    <property type="entry name" value="HOLIN-LIKE PROTEIN CIDA-RELATED"/>
    <property type="match status" value="1"/>
</dbReference>
<accession>A0A3R8RAL6</accession>
<dbReference type="EMBL" id="RHJS01000002">
    <property type="protein sequence ID" value="RRK35569.1"/>
    <property type="molecule type" value="Genomic_DNA"/>
</dbReference>
<keyword evidence="8" id="KW-1185">Reference proteome</keyword>
<dbReference type="AlphaFoldDB" id="A0A3R8RAL6"/>
<feature type="transmembrane region" description="Helical" evidence="6">
    <location>
        <begin position="59"/>
        <end position="78"/>
    </location>
</feature>
<proteinExistence type="predicted"/>
<dbReference type="GO" id="GO:0005886">
    <property type="term" value="C:plasma membrane"/>
    <property type="evidence" value="ECO:0007669"/>
    <property type="project" value="UniProtKB-SubCell"/>
</dbReference>
<comment type="caution">
    <text evidence="7">The sequence shown here is derived from an EMBL/GenBank/DDBJ whole genome shotgun (WGS) entry which is preliminary data.</text>
</comment>
<evidence type="ECO:0000313" key="7">
    <source>
        <dbReference type="EMBL" id="RRK35569.1"/>
    </source>
</evidence>